<feature type="coiled-coil region" evidence="1">
    <location>
        <begin position="444"/>
        <end position="494"/>
    </location>
</feature>
<dbReference type="SMART" id="SM00028">
    <property type="entry name" value="TPR"/>
    <property type="match status" value="3"/>
</dbReference>
<evidence type="ECO:0000313" key="4">
    <source>
        <dbReference type="EMBL" id="SHE67003.1"/>
    </source>
</evidence>
<evidence type="ECO:0000256" key="1">
    <source>
        <dbReference type="SAM" id="Coils"/>
    </source>
</evidence>
<feature type="signal peptide" evidence="3">
    <location>
        <begin position="1"/>
        <end position="21"/>
    </location>
</feature>
<dbReference type="OrthoDB" id="1090267at2"/>
<feature type="chain" id="PRO_5013019376" evidence="3">
    <location>
        <begin position="22"/>
        <end position="613"/>
    </location>
</feature>
<dbReference type="GO" id="GO:0006355">
    <property type="term" value="P:regulation of DNA-templated transcription"/>
    <property type="evidence" value="ECO:0007669"/>
    <property type="project" value="InterPro"/>
</dbReference>
<sequence>MFSKQYLLVLCLLIFTSTIVAQDIDTKSIYKYQKDAFRLIFKQPKRAINITDSLISIHNHWPDSLKANNFKNKAILNAIQNDLDTALYYFNLSLEHLDPKQPEYPKMLNNIAVVYKKQNRFQKAFEVIELGDSIARAESNYNALALLAGQRATCYTRLQNFNLAIDFQKQAIDYFEKNKASREELIIEKHNLANLYMESGNYTIAKKCFKSLIPKLKDIDRQQTYYLAQLNLSKCEIKLGNYRIADSLVILSKSGLKEFNNTNFLSYADELKAEILVEQKQFDEAKQLYQFIVDKAFLNNNERLYDIASKYVKVLIETNNLQQSRAFIKKILNFSQTNPTRSYGLIDQIEFFKQVSSLISPENINDPSFYALKRLSVLQDSLHQLSNFALKRQLALEYEKQLAEKDNIILSKKISSEKDKNFILIFFALSVTLILLFMINYFRNKQKIARLEDLKRQREEKLLKSKLKAEQNLNEFKEHEIEKQKAEVMALTVERTKTINKFIELSKEFDKQTQKKISEKISQVTKTDKYWDHIQQKFKRLNPHFVSQLKQLYPNISNSQIDFCTLVKMRLDNKRIADILNITHESVITKKYRIKKKMGLDKTIDFTSYIESL</sequence>
<dbReference type="Gene3D" id="1.10.10.10">
    <property type="entry name" value="Winged helix-like DNA-binding domain superfamily/Winged helix DNA-binding domain"/>
    <property type="match status" value="1"/>
</dbReference>
<evidence type="ECO:0000313" key="5">
    <source>
        <dbReference type="Proteomes" id="UP000184462"/>
    </source>
</evidence>
<dbReference type="InterPro" id="IPR016032">
    <property type="entry name" value="Sig_transdc_resp-reg_C-effctor"/>
</dbReference>
<dbReference type="SUPFAM" id="SSF48452">
    <property type="entry name" value="TPR-like"/>
    <property type="match status" value="2"/>
</dbReference>
<organism evidence="4 5">
    <name type="scientific">Psychroflexus salarius</name>
    <dbReference type="NCBI Taxonomy" id="1155689"/>
    <lineage>
        <taxon>Bacteria</taxon>
        <taxon>Pseudomonadati</taxon>
        <taxon>Bacteroidota</taxon>
        <taxon>Flavobacteriia</taxon>
        <taxon>Flavobacteriales</taxon>
        <taxon>Flavobacteriaceae</taxon>
        <taxon>Psychroflexus</taxon>
    </lineage>
</organism>
<keyword evidence="5" id="KW-1185">Reference proteome</keyword>
<keyword evidence="3" id="KW-0732">Signal</keyword>
<evidence type="ECO:0000256" key="2">
    <source>
        <dbReference type="SAM" id="Phobius"/>
    </source>
</evidence>
<keyword evidence="1" id="KW-0175">Coiled coil</keyword>
<protein>
    <submittedName>
        <fullName evidence="4">Tetratricopeptide repeat-containing protein</fullName>
    </submittedName>
</protein>
<proteinExistence type="predicted"/>
<dbReference type="InterPro" id="IPR019734">
    <property type="entry name" value="TPR_rpt"/>
</dbReference>
<feature type="transmembrane region" description="Helical" evidence="2">
    <location>
        <begin position="422"/>
        <end position="442"/>
    </location>
</feature>
<keyword evidence="2" id="KW-0812">Transmembrane</keyword>
<dbReference type="InterPro" id="IPR036388">
    <property type="entry name" value="WH-like_DNA-bd_sf"/>
</dbReference>
<dbReference type="RefSeq" id="WP_073192722.1">
    <property type="nucleotide sequence ID" value="NZ_FQTW01000004.1"/>
</dbReference>
<keyword evidence="2" id="KW-0472">Membrane</keyword>
<evidence type="ECO:0000256" key="3">
    <source>
        <dbReference type="SAM" id="SignalP"/>
    </source>
</evidence>
<dbReference type="Gene3D" id="1.25.40.10">
    <property type="entry name" value="Tetratricopeptide repeat domain"/>
    <property type="match status" value="2"/>
</dbReference>
<gene>
    <name evidence="4" type="ORF">SAMN05444278_1043</name>
</gene>
<keyword evidence="2" id="KW-1133">Transmembrane helix</keyword>
<name>A0A1M4VDQ4_9FLAO</name>
<dbReference type="AlphaFoldDB" id="A0A1M4VDQ4"/>
<dbReference type="Proteomes" id="UP000184462">
    <property type="component" value="Unassembled WGS sequence"/>
</dbReference>
<dbReference type="STRING" id="1155689.SAMN05444278_1043"/>
<dbReference type="InterPro" id="IPR011990">
    <property type="entry name" value="TPR-like_helical_dom_sf"/>
</dbReference>
<accession>A0A1M4VDQ4</accession>
<dbReference type="GO" id="GO:0003677">
    <property type="term" value="F:DNA binding"/>
    <property type="evidence" value="ECO:0007669"/>
    <property type="project" value="InterPro"/>
</dbReference>
<dbReference type="Pfam" id="PF13181">
    <property type="entry name" value="TPR_8"/>
    <property type="match status" value="1"/>
</dbReference>
<dbReference type="SUPFAM" id="SSF46894">
    <property type="entry name" value="C-terminal effector domain of the bipartite response regulators"/>
    <property type="match status" value="1"/>
</dbReference>
<dbReference type="EMBL" id="FQTW01000004">
    <property type="protein sequence ID" value="SHE67003.1"/>
    <property type="molecule type" value="Genomic_DNA"/>
</dbReference>
<reference evidence="4 5" key="1">
    <citation type="submission" date="2016-11" db="EMBL/GenBank/DDBJ databases">
        <authorList>
            <person name="Jaros S."/>
            <person name="Januszkiewicz K."/>
            <person name="Wedrychowicz H."/>
        </authorList>
    </citation>
    <scope>NUCLEOTIDE SEQUENCE [LARGE SCALE GENOMIC DNA]</scope>
    <source>
        <strain evidence="4 5">DSM 25661</strain>
    </source>
</reference>